<evidence type="ECO:0000313" key="1">
    <source>
        <dbReference type="EMBL" id="KAI0528690.1"/>
    </source>
</evidence>
<protein>
    <submittedName>
        <fullName evidence="1">Uncharacterized protein</fullName>
    </submittedName>
</protein>
<evidence type="ECO:0000313" key="2">
    <source>
        <dbReference type="Proteomes" id="UP000829196"/>
    </source>
</evidence>
<reference evidence="1" key="1">
    <citation type="journal article" date="2022" name="Front. Genet.">
        <title>Chromosome-Scale Assembly of the Dendrobium nobile Genome Provides Insights Into the Molecular Mechanism of the Biosynthesis of the Medicinal Active Ingredient of Dendrobium.</title>
        <authorList>
            <person name="Xu Q."/>
            <person name="Niu S.-C."/>
            <person name="Li K.-L."/>
            <person name="Zheng P.-J."/>
            <person name="Zhang X.-J."/>
            <person name="Jia Y."/>
            <person name="Liu Y."/>
            <person name="Niu Y.-X."/>
            <person name="Yu L.-H."/>
            <person name="Chen D.-F."/>
            <person name="Zhang G.-Q."/>
        </authorList>
    </citation>
    <scope>NUCLEOTIDE SEQUENCE</scope>
    <source>
        <tissue evidence="1">Leaf</tissue>
    </source>
</reference>
<sequence length="74" mass="8913">MAFEMGVIYMLEESWWFLCLCLQAPPTMRWPLNAFGYFVFDFGKTMDMLSYSFKRKDCRMPQLEVCKTRMTSKK</sequence>
<name>A0A8T3C4D3_DENNO</name>
<dbReference type="Proteomes" id="UP000829196">
    <property type="component" value="Unassembled WGS sequence"/>
</dbReference>
<proteinExistence type="predicted"/>
<accession>A0A8T3C4D3</accession>
<dbReference type="EMBL" id="JAGYWB010000002">
    <property type="protein sequence ID" value="KAI0528690.1"/>
    <property type="molecule type" value="Genomic_DNA"/>
</dbReference>
<dbReference type="AlphaFoldDB" id="A0A8T3C4D3"/>
<keyword evidence="2" id="KW-1185">Reference proteome</keyword>
<gene>
    <name evidence="1" type="ORF">KFK09_001232</name>
</gene>
<comment type="caution">
    <text evidence="1">The sequence shown here is derived from an EMBL/GenBank/DDBJ whole genome shotgun (WGS) entry which is preliminary data.</text>
</comment>
<organism evidence="1 2">
    <name type="scientific">Dendrobium nobile</name>
    <name type="common">Orchid</name>
    <dbReference type="NCBI Taxonomy" id="94219"/>
    <lineage>
        <taxon>Eukaryota</taxon>
        <taxon>Viridiplantae</taxon>
        <taxon>Streptophyta</taxon>
        <taxon>Embryophyta</taxon>
        <taxon>Tracheophyta</taxon>
        <taxon>Spermatophyta</taxon>
        <taxon>Magnoliopsida</taxon>
        <taxon>Liliopsida</taxon>
        <taxon>Asparagales</taxon>
        <taxon>Orchidaceae</taxon>
        <taxon>Epidendroideae</taxon>
        <taxon>Malaxideae</taxon>
        <taxon>Dendrobiinae</taxon>
        <taxon>Dendrobium</taxon>
    </lineage>
</organism>